<keyword evidence="4" id="KW-0418">Kinase</keyword>
<evidence type="ECO:0000256" key="6">
    <source>
        <dbReference type="ARBA" id="ARBA00037966"/>
    </source>
</evidence>
<gene>
    <name evidence="8" type="ORF">CAUJ_LOCUS5852</name>
</gene>
<evidence type="ECO:0000256" key="1">
    <source>
        <dbReference type="ARBA" id="ARBA00022527"/>
    </source>
</evidence>
<sequence length="334" mass="38200">METPELPHLEQGDYINEYAVIRQLGKGAAACVFEVKTNVHGRDYFSALKLFSMNHTHVWETELNILRKLKRDPSFQSRCLMNVLDSGSFQIDATRYNYISFPLLGSSLFDVMYHEYKITETVAHFLKEDIKEIGWQIASALQFVHSKNIIHGDVKPENVMFVDPDVVHSITNSAVRLRDNRIKLIDFNGSIEMDDDYYITAKSKLQTMHYRAPEVCLGSAVNTQIDVWSYGCLLFEMYSGDVLFSSIEEPDLVSQFYKTFGVRMPSNMLRKAQEVGSINVRPSRGSFRLRERIDLETEAQNFESAIRFGEPEAIPTSAQLLRCIGVRLLCNLPS</sequence>
<dbReference type="InterPro" id="IPR000719">
    <property type="entry name" value="Prot_kinase_dom"/>
</dbReference>
<dbReference type="EMBL" id="CAJGYM010000013">
    <property type="protein sequence ID" value="CAD6189933.1"/>
    <property type="molecule type" value="Genomic_DNA"/>
</dbReference>
<comment type="caution">
    <text evidence="8">The sequence shown here is derived from an EMBL/GenBank/DDBJ whole genome shotgun (WGS) entry which is preliminary data.</text>
</comment>
<dbReference type="PROSITE" id="PS00108">
    <property type="entry name" value="PROTEIN_KINASE_ST"/>
    <property type="match status" value="1"/>
</dbReference>
<dbReference type="SMART" id="SM00220">
    <property type="entry name" value="S_TKc"/>
    <property type="match status" value="1"/>
</dbReference>
<proteinExistence type="inferred from homology"/>
<protein>
    <recommendedName>
        <fullName evidence="7">Protein kinase domain-containing protein</fullName>
    </recommendedName>
</protein>
<dbReference type="OrthoDB" id="5810704at2759"/>
<dbReference type="GO" id="GO:0005634">
    <property type="term" value="C:nucleus"/>
    <property type="evidence" value="ECO:0007669"/>
    <property type="project" value="TreeGrafter"/>
</dbReference>
<name>A0A8S1H418_9PELO</name>
<dbReference type="GO" id="GO:0005524">
    <property type="term" value="F:ATP binding"/>
    <property type="evidence" value="ECO:0007669"/>
    <property type="project" value="UniProtKB-KW"/>
</dbReference>
<dbReference type="InterPro" id="IPR011009">
    <property type="entry name" value="Kinase-like_dom_sf"/>
</dbReference>
<dbReference type="Gene3D" id="3.30.200.20">
    <property type="entry name" value="Phosphorylase Kinase, domain 1"/>
    <property type="match status" value="1"/>
</dbReference>
<evidence type="ECO:0000256" key="2">
    <source>
        <dbReference type="ARBA" id="ARBA00022679"/>
    </source>
</evidence>
<keyword evidence="5" id="KW-0067">ATP-binding</keyword>
<organism evidence="8 9">
    <name type="scientific">Caenorhabditis auriculariae</name>
    <dbReference type="NCBI Taxonomy" id="2777116"/>
    <lineage>
        <taxon>Eukaryota</taxon>
        <taxon>Metazoa</taxon>
        <taxon>Ecdysozoa</taxon>
        <taxon>Nematoda</taxon>
        <taxon>Chromadorea</taxon>
        <taxon>Rhabditida</taxon>
        <taxon>Rhabditina</taxon>
        <taxon>Rhabditomorpha</taxon>
        <taxon>Rhabditoidea</taxon>
        <taxon>Rhabditidae</taxon>
        <taxon>Peloderinae</taxon>
        <taxon>Caenorhabditis</taxon>
    </lineage>
</organism>
<dbReference type="PROSITE" id="PS50011">
    <property type="entry name" value="PROTEIN_KINASE_DOM"/>
    <property type="match status" value="1"/>
</dbReference>
<dbReference type="SUPFAM" id="SSF56112">
    <property type="entry name" value="Protein kinase-like (PK-like)"/>
    <property type="match status" value="1"/>
</dbReference>
<feature type="domain" description="Protein kinase" evidence="7">
    <location>
        <begin position="18"/>
        <end position="329"/>
    </location>
</feature>
<keyword evidence="3" id="KW-0547">Nucleotide-binding</keyword>
<evidence type="ECO:0000259" key="7">
    <source>
        <dbReference type="PROSITE" id="PS50011"/>
    </source>
</evidence>
<accession>A0A8S1H418</accession>
<comment type="similarity">
    <text evidence="6">Belongs to the protein kinase superfamily. CMGC Ser/Thr protein kinase family. Lammer subfamily.</text>
</comment>
<dbReference type="PANTHER" id="PTHR45646:SF8">
    <property type="entry name" value="PROTEIN KINASE DOMAIN-CONTAINING PROTEIN"/>
    <property type="match status" value="1"/>
</dbReference>
<reference evidence="8" key="1">
    <citation type="submission" date="2020-10" db="EMBL/GenBank/DDBJ databases">
        <authorList>
            <person name="Kikuchi T."/>
        </authorList>
    </citation>
    <scope>NUCLEOTIDE SEQUENCE</scope>
    <source>
        <strain evidence="8">NKZ352</strain>
    </source>
</reference>
<evidence type="ECO:0000313" key="9">
    <source>
        <dbReference type="Proteomes" id="UP000835052"/>
    </source>
</evidence>
<dbReference type="Proteomes" id="UP000835052">
    <property type="component" value="Unassembled WGS sequence"/>
</dbReference>
<evidence type="ECO:0000256" key="4">
    <source>
        <dbReference type="ARBA" id="ARBA00022777"/>
    </source>
</evidence>
<dbReference type="InterPro" id="IPR008271">
    <property type="entry name" value="Ser/Thr_kinase_AS"/>
</dbReference>
<dbReference type="InterPro" id="IPR051175">
    <property type="entry name" value="CLK_kinases"/>
</dbReference>
<dbReference type="GO" id="GO:0004674">
    <property type="term" value="F:protein serine/threonine kinase activity"/>
    <property type="evidence" value="ECO:0007669"/>
    <property type="project" value="UniProtKB-KW"/>
</dbReference>
<evidence type="ECO:0000256" key="5">
    <source>
        <dbReference type="ARBA" id="ARBA00022840"/>
    </source>
</evidence>
<dbReference type="AlphaFoldDB" id="A0A8S1H418"/>
<dbReference type="PANTHER" id="PTHR45646">
    <property type="entry name" value="SERINE/THREONINE-PROTEIN KINASE DOA-RELATED"/>
    <property type="match status" value="1"/>
</dbReference>
<keyword evidence="1" id="KW-0723">Serine/threonine-protein kinase</keyword>
<evidence type="ECO:0000256" key="3">
    <source>
        <dbReference type="ARBA" id="ARBA00022741"/>
    </source>
</evidence>
<dbReference type="Gene3D" id="1.10.510.10">
    <property type="entry name" value="Transferase(Phosphotransferase) domain 1"/>
    <property type="match status" value="1"/>
</dbReference>
<keyword evidence="9" id="KW-1185">Reference proteome</keyword>
<dbReference type="GO" id="GO:0043484">
    <property type="term" value="P:regulation of RNA splicing"/>
    <property type="evidence" value="ECO:0007669"/>
    <property type="project" value="TreeGrafter"/>
</dbReference>
<dbReference type="Pfam" id="PF00069">
    <property type="entry name" value="Pkinase"/>
    <property type="match status" value="1"/>
</dbReference>
<evidence type="ECO:0000313" key="8">
    <source>
        <dbReference type="EMBL" id="CAD6189933.1"/>
    </source>
</evidence>
<keyword evidence="2" id="KW-0808">Transferase</keyword>